<dbReference type="AlphaFoldDB" id="A0A139HVG1"/>
<accession>A0A139HVG1</accession>
<name>A0A139HVG1_9PEZI</name>
<organism evidence="1 2">
    <name type="scientific">Pseudocercospora eumusae</name>
    <dbReference type="NCBI Taxonomy" id="321146"/>
    <lineage>
        <taxon>Eukaryota</taxon>
        <taxon>Fungi</taxon>
        <taxon>Dikarya</taxon>
        <taxon>Ascomycota</taxon>
        <taxon>Pezizomycotina</taxon>
        <taxon>Dothideomycetes</taxon>
        <taxon>Dothideomycetidae</taxon>
        <taxon>Mycosphaerellales</taxon>
        <taxon>Mycosphaerellaceae</taxon>
        <taxon>Pseudocercospora</taxon>
    </lineage>
</organism>
<keyword evidence="2" id="KW-1185">Reference proteome</keyword>
<comment type="caution">
    <text evidence="1">The sequence shown here is derived from an EMBL/GenBank/DDBJ whole genome shotgun (WGS) entry which is preliminary data.</text>
</comment>
<proteinExistence type="predicted"/>
<gene>
    <name evidence="1" type="ORF">AC578_9122</name>
</gene>
<evidence type="ECO:0000313" key="2">
    <source>
        <dbReference type="Proteomes" id="UP000070133"/>
    </source>
</evidence>
<sequence length="133" mass="15507">MAIASEALGDKVQFLKRCLGRVRSDLETPERNKKDTYDSELYPQAARHIERHYKTYAAPPGETVDQPLYALCRLYERFLLDYVTAYRDELEHFLRKKDWRICDLPDPKDDDPARRAFLAGINDLSLCDPSIAR</sequence>
<dbReference type="Proteomes" id="UP000070133">
    <property type="component" value="Unassembled WGS sequence"/>
</dbReference>
<evidence type="ECO:0000313" key="1">
    <source>
        <dbReference type="EMBL" id="KXT06353.1"/>
    </source>
</evidence>
<dbReference type="EMBL" id="LFZN01000007">
    <property type="protein sequence ID" value="KXT06353.1"/>
    <property type="molecule type" value="Genomic_DNA"/>
</dbReference>
<reference evidence="1 2" key="1">
    <citation type="submission" date="2015-07" db="EMBL/GenBank/DDBJ databases">
        <title>Comparative genomics of the Sigatoka disease complex on banana suggests a link between parallel evolutionary changes in Pseudocercospora fijiensis and Pseudocercospora eumusae and increased virulence on the banana host.</title>
        <authorList>
            <person name="Chang T.-C."/>
            <person name="Salvucci A."/>
            <person name="Crous P.W."/>
            <person name="Stergiopoulos I."/>
        </authorList>
    </citation>
    <scope>NUCLEOTIDE SEQUENCE [LARGE SCALE GENOMIC DNA]</scope>
    <source>
        <strain evidence="1 2">CBS 114824</strain>
    </source>
</reference>
<dbReference type="OrthoDB" id="5422293at2759"/>
<protein>
    <submittedName>
        <fullName evidence="1">Uncharacterized protein</fullName>
    </submittedName>
</protein>